<organism evidence="7">
    <name type="scientific">Rhizophora mucronata</name>
    <name type="common">Asiatic mangrove</name>
    <dbReference type="NCBI Taxonomy" id="61149"/>
    <lineage>
        <taxon>Eukaryota</taxon>
        <taxon>Viridiplantae</taxon>
        <taxon>Streptophyta</taxon>
        <taxon>Embryophyta</taxon>
        <taxon>Tracheophyta</taxon>
        <taxon>Spermatophyta</taxon>
        <taxon>Magnoliopsida</taxon>
        <taxon>eudicotyledons</taxon>
        <taxon>Gunneridae</taxon>
        <taxon>Pentapetalae</taxon>
        <taxon>rosids</taxon>
        <taxon>fabids</taxon>
        <taxon>Malpighiales</taxon>
        <taxon>Rhizophoraceae</taxon>
        <taxon>Rhizophora</taxon>
    </lineage>
</organism>
<dbReference type="EMBL" id="GGEC01028094">
    <property type="protein sequence ID" value="MBX08578.1"/>
    <property type="molecule type" value="Transcribed_RNA"/>
</dbReference>
<accession>A0A2P2KS93</accession>
<protein>
    <recommendedName>
        <fullName evidence="2 5">peptidylprolyl isomerase</fullName>
        <ecNumber evidence="2 5">5.2.1.8</ecNumber>
    </recommendedName>
</protein>
<dbReference type="PANTHER" id="PTHR43811">
    <property type="entry name" value="FKBP-TYPE PEPTIDYL-PROLYL CIS-TRANS ISOMERASE FKPA"/>
    <property type="match status" value="1"/>
</dbReference>
<evidence type="ECO:0000313" key="7">
    <source>
        <dbReference type="EMBL" id="MBX08578.1"/>
    </source>
</evidence>
<dbReference type="InterPro" id="IPR001179">
    <property type="entry name" value="PPIase_FKBP_dom"/>
</dbReference>
<evidence type="ECO:0000256" key="2">
    <source>
        <dbReference type="ARBA" id="ARBA00013194"/>
    </source>
</evidence>
<evidence type="ECO:0000256" key="1">
    <source>
        <dbReference type="ARBA" id="ARBA00000971"/>
    </source>
</evidence>
<dbReference type="SUPFAM" id="SSF54534">
    <property type="entry name" value="FKBP-like"/>
    <property type="match status" value="1"/>
</dbReference>
<keyword evidence="3 5" id="KW-0697">Rotamase</keyword>
<dbReference type="FunFam" id="3.10.50.40:FF:000038">
    <property type="entry name" value="Peptidylprolyl isomerase"/>
    <property type="match status" value="1"/>
</dbReference>
<dbReference type="AlphaFoldDB" id="A0A2P2KS93"/>
<comment type="catalytic activity">
    <reaction evidence="1 5">
        <text>[protein]-peptidylproline (omega=180) = [protein]-peptidylproline (omega=0)</text>
        <dbReference type="Rhea" id="RHEA:16237"/>
        <dbReference type="Rhea" id="RHEA-COMP:10747"/>
        <dbReference type="Rhea" id="RHEA-COMP:10748"/>
        <dbReference type="ChEBI" id="CHEBI:83833"/>
        <dbReference type="ChEBI" id="CHEBI:83834"/>
        <dbReference type="EC" id="5.2.1.8"/>
    </reaction>
</comment>
<name>A0A2P2KS93_RHIMU</name>
<dbReference type="Gene3D" id="3.10.50.40">
    <property type="match status" value="1"/>
</dbReference>
<evidence type="ECO:0000259" key="6">
    <source>
        <dbReference type="PROSITE" id="PS50059"/>
    </source>
</evidence>
<proteinExistence type="predicted"/>
<dbReference type="InterPro" id="IPR046357">
    <property type="entry name" value="PPIase_dom_sf"/>
</dbReference>
<dbReference type="Pfam" id="PF00254">
    <property type="entry name" value="FKBP_C"/>
    <property type="match status" value="1"/>
</dbReference>
<reference evidence="7" key="1">
    <citation type="submission" date="2018-02" db="EMBL/GenBank/DDBJ databases">
        <title>Rhizophora mucronata_Transcriptome.</title>
        <authorList>
            <person name="Meera S.P."/>
            <person name="Sreeshan A."/>
            <person name="Augustine A."/>
        </authorList>
    </citation>
    <scope>NUCLEOTIDE SEQUENCE</scope>
    <source>
        <tissue evidence="7">Leaf</tissue>
    </source>
</reference>
<dbReference type="PROSITE" id="PS50059">
    <property type="entry name" value="FKBP_PPIASE"/>
    <property type="match status" value="1"/>
</dbReference>
<evidence type="ECO:0000256" key="5">
    <source>
        <dbReference type="PROSITE-ProRule" id="PRU00277"/>
    </source>
</evidence>
<dbReference type="PANTHER" id="PTHR43811:SF17">
    <property type="entry name" value="PEPTIDYL-PROLYL CIS-TRANS ISOMERASE FKBP16-3, CHLOROPLASTIC"/>
    <property type="match status" value="1"/>
</dbReference>
<dbReference type="GO" id="GO:0003755">
    <property type="term" value="F:peptidyl-prolyl cis-trans isomerase activity"/>
    <property type="evidence" value="ECO:0007669"/>
    <property type="project" value="UniProtKB-KW"/>
</dbReference>
<evidence type="ECO:0000256" key="4">
    <source>
        <dbReference type="ARBA" id="ARBA00023235"/>
    </source>
</evidence>
<evidence type="ECO:0000256" key="3">
    <source>
        <dbReference type="ARBA" id="ARBA00023110"/>
    </source>
</evidence>
<keyword evidence="4 5" id="KW-0413">Isomerase</keyword>
<feature type="domain" description="PPIase FKBP-type" evidence="6">
    <location>
        <begin position="135"/>
        <end position="227"/>
    </location>
</feature>
<sequence>MTSSTSLSSLLLPVGFSYGRSLSANAKGTSCDKVQGFVVRCSGPCVKVTASRIRKHENDSCLIKRRDVIGLIFGVSGLLIDTFDARGAGLPPEQKTRLCDDTCEKEIENVPMVTTESGLQYKDIKVGGGPSPPVGFQVAANYVAMVPSGQIFDSSLEKGQPYIFRVGSGQVIKGLDEGILSMKVGGKRRLYIPGLLAFPKGLNSAPGRPRVAPSSPVIFDVSLEYIPGLEAEEE</sequence>
<dbReference type="EC" id="5.2.1.8" evidence="2 5"/>